<evidence type="ECO:0000256" key="13">
    <source>
        <dbReference type="SAM" id="MobiDB-lite"/>
    </source>
</evidence>
<proteinExistence type="inferred from homology"/>
<evidence type="ECO:0000256" key="3">
    <source>
        <dbReference type="ARBA" id="ARBA00022475"/>
    </source>
</evidence>
<evidence type="ECO:0000259" key="14">
    <source>
        <dbReference type="PROSITE" id="PS50011"/>
    </source>
</evidence>
<dbReference type="FunFam" id="1.10.510.10:FF:000032">
    <property type="entry name" value="Serine/threonine-protein kinase PBS1"/>
    <property type="match status" value="1"/>
</dbReference>
<dbReference type="PROSITE" id="PS00108">
    <property type="entry name" value="PROTEIN_KINASE_ST"/>
    <property type="match status" value="1"/>
</dbReference>
<evidence type="ECO:0000256" key="1">
    <source>
        <dbReference type="ARBA" id="ARBA00004193"/>
    </source>
</evidence>
<evidence type="ECO:0000313" key="16">
    <source>
        <dbReference type="Proteomes" id="UP000288805"/>
    </source>
</evidence>
<gene>
    <name evidence="15" type="primary">PBL23_3</name>
    <name evidence="15" type="ORF">CK203_021743</name>
</gene>
<keyword evidence="9" id="KW-0472">Membrane</keyword>
<dbReference type="PROSITE" id="PS50011">
    <property type="entry name" value="PROTEIN_KINASE_DOM"/>
    <property type="match status" value="1"/>
</dbReference>
<dbReference type="GO" id="GO:0004674">
    <property type="term" value="F:protein serine/threonine kinase activity"/>
    <property type="evidence" value="ECO:0007669"/>
    <property type="project" value="UniProtKB-KW"/>
</dbReference>
<evidence type="ECO:0000256" key="11">
    <source>
        <dbReference type="PROSITE-ProRule" id="PRU10141"/>
    </source>
</evidence>
<reference evidence="15 16" key="1">
    <citation type="journal article" date="2018" name="PLoS Genet.">
        <title>Population sequencing reveals clonal diversity and ancestral inbreeding in the grapevine cultivar Chardonnay.</title>
        <authorList>
            <person name="Roach M.J."/>
            <person name="Johnson D.L."/>
            <person name="Bohlmann J."/>
            <person name="van Vuuren H.J."/>
            <person name="Jones S.J."/>
            <person name="Pretorius I.S."/>
            <person name="Schmidt S.A."/>
            <person name="Borneman A.R."/>
        </authorList>
    </citation>
    <scope>NUCLEOTIDE SEQUENCE [LARGE SCALE GENOMIC DNA]</scope>
    <source>
        <strain evidence="16">cv. Chardonnay</strain>
        <tissue evidence="15">Leaf</tissue>
    </source>
</reference>
<feature type="compositionally biased region" description="Basic and acidic residues" evidence="13">
    <location>
        <begin position="353"/>
        <end position="362"/>
    </location>
</feature>
<name>A0A438J500_VITVI</name>
<comment type="caution">
    <text evidence="15">The sequence shown here is derived from an EMBL/GenBank/DDBJ whole genome shotgun (WGS) entry which is preliminary data.</text>
</comment>
<comment type="similarity">
    <text evidence="2">Belongs to the protein kinase superfamily. Ser/Thr protein kinase family.</text>
</comment>
<evidence type="ECO:0000256" key="5">
    <source>
        <dbReference type="ARBA" id="ARBA00022679"/>
    </source>
</evidence>
<keyword evidence="7 15" id="KW-0418">Kinase</keyword>
<keyword evidence="4 12" id="KW-0723">Serine/threonine-protein kinase</keyword>
<keyword evidence="5" id="KW-0808">Transferase</keyword>
<dbReference type="InterPro" id="IPR008271">
    <property type="entry name" value="Ser/Thr_kinase_AS"/>
</dbReference>
<keyword evidence="8 11" id="KW-0067">ATP-binding</keyword>
<accession>A0A438J500</accession>
<dbReference type="PROSITE" id="PS00107">
    <property type="entry name" value="PROTEIN_KINASE_ATP"/>
    <property type="match status" value="1"/>
</dbReference>
<feature type="domain" description="Protein kinase" evidence="14">
    <location>
        <begin position="1"/>
        <end position="317"/>
    </location>
</feature>
<organism evidence="15 16">
    <name type="scientific">Vitis vinifera</name>
    <name type="common">Grape</name>
    <dbReference type="NCBI Taxonomy" id="29760"/>
    <lineage>
        <taxon>Eukaryota</taxon>
        <taxon>Viridiplantae</taxon>
        <taxon>Streptophyta</taxon>
        <taxon>Embryophyta</taxon>
        <taxon>Tracheophyta</taxon>
        <taxon>Spermatophyta</taxon>
        <taxon>Magnoliopsida</taxon>
        <taxon>eudicotyledons</taxon>
        <taxon>Gunneridae</taxon>
        <taxon>Pentapetalae</taxon>
        <taxon>rosids</taxon>
        <taxon>Vitales</taxon>
        <taxon>Vitaceae</taxon>
        <taxon>Viteae</taxon>
        <taxon>Vitis</taxon>
    </lineage>
</organism>
<dbReference type="GO" id="GO:0005524">
    <property type="term" value="F:ATP binding"/>
    <property type="evidence" value="ECO:0007669"/>
    <property type="project" value="UniProtKB-UniRule"/>
</dbReference>
<evidence type="ECO:0000256" key="9">
    <source>
        <dbReference type="ARBA" id="ARBA00023136"/>
    </source>
</evidence>
<dbReference type="InterPro" id="IPR017441">
    <property type="entry name" value="Protein_kinase_ATP_BS"/>
</dbReference>
<feature type="region of interest" description="Disordered" evidence="13">
    <location>
        <begin position="321"/>
        <end position="389"/>
    </location>
</feature>
<sequence>MGCFACCMSDPNVGNKSLKKSIKEYGDAKRLASFVNISFKSDGSKRRYIAEEIAKMGKGSIPAHVFTIGELSAATNNFNHEALIGEGGFGRVYKGHVEKTNNSVAVKRLDRNGFQGNREFLVEYMANGSLEDHLLDLAPNKKPLDWKTRMKIAEGAARGLEYLHDTANPPVIYRDFKASNILLDEDFNPKLSDFGLAKLGPTGDKTHVSTRVMGTYGYCAPEYALTGQLTTMSDVYSFGVVLLEIITGRRVIDNSRPTEEQNLVTWKEIYSHGRPLLEGNYPIKGLYQALAVAAMCLQEEASIRPLMSDVVMALEYLSDKRAAGVDGEEEDEDTNKNEDEGEEEEEEEEEEIKDTTSSDRNKSGGIETDHDEDNGESNGKTTIKEEDIQ</sequence>
<evidence type="ECO:0000256" key="2">
    <source>
        <dbReference type="ARBA" id="ARBA00008684"/>
    </source>
</evidence>
<dbReference type="PANTHER" id="PTHR47985:SF39">
    <property type="entry name" value="SERINE_THREONINE-PROTEIN KINASE PBL23-RELATED"/>
    <property type="match status" value="1"/>
</dbReference>
<evidence type="ECO:0000256" key="10">
    <source>
        <dbReference type="ARBA" id="ARBA00023288"/>
    </source>
</evidence>
<evidence type="ECO:0000256" key="6">
    <source>
        <dbReference type="ARBA" id="ARBA00022741"/>
    </source>
</evidence>
<evidence type="ECO:0000256" key="4">
    <source>
        <dbReference type="ARBA" id="ARBA00022527"/>
    </source>
</evidence>
<keyword evidence="3" id="KW-1003">Cell membrane</keyword>
<dbReference type="InterPro" id="IPR000719">
    <property type="entry name" value="Prot_kinase_dom"/>
</dbReference>
<dbReference type="SUPFAM" id="SSF56112">
    <property type="entry name" value="Protein kinase-like (PK-like)"/>
    <property type="match status" value="1"/>
</dbReference>
<dbReference type="Pfam" id="PF00069">
    <property type="entry name" value="Pkinase"/>
    <property type="match status" value="1"/>
</dbReference>
<dbReference type="InterPro" id="IPR011009">
    <property type="entry name" value="Kinase-like_dom_sf"/>
</dbReference>
<dbReference type="Proteomes" id="UP000288805">
    <property type="component" value="Unassembled WGS sequence"/>
</dbReference>
<evidence type="ECO:0000256" key="7">
    <source>
        <dbReference type="ARBA" id="ARBA00022777"/>
    </source>
</evidence>
<dbReference type="Gene3D" id="1.10.510.10">
    <property type="entry name" value="Transferase(Phosphotransferase) domain 1"/>
    <property type="match status" value="1"/>
</dbReference>
<feature type="binding site" evidence="11">
    <location>
        <position position="107"/>
    </location>
    <ligand>
        <name>ATP</name>
        <dbReference type="ChEBI" id="CHEBI:30616"/>
    </ligand>
</feature>
<evidence type="ECO:0000313" key="15">
    <source>
        <dbReference type="EMBL" id="RVX04015.1"/>
    </source>
</evidence>
<dbReference type="GO" id="GO:0005886">
    <property type="term" value="C:plasma membrane"/>
    <property type="evidence" value="ECO:0007669"/>
    <property type="project" value="UniProtKB-SubCell"/>
</dbReference>
<comment type="subcellular location">
    <subcellularLocation>
        <location evidence="1">Cell membrane</location>
        <topology evidence="1">Lipid-anchor</topology>
    </subcellularLocation>
</comment>
<evidence type="ECO:0000256" key="8">
    <source>
        <dbReference type="ARBA" id="ARBA00022840"/>
    </source>
</evidence>
<feature type="compositionally biased region" description="Acidic residues" evidence="13">
    <location>
        <begin position="326"/>
        <end position="352"/>
    </location>
</feature>
<protein>
    <submittedName>
        <fullName evidence="15">Putative serine/threonine-protein kinase PBL23</fullName>
    </submittedName>
</protein>
<dbReference type="EMBL" id="QGNW01000063">
    <property type="protein sequence ID" value="RVX04015.1"/>
    <property type="molecule type" value="Genomic_DNA"/>
</dbReference>
<evidence type="ECO:0000256" key="12">
    <source>
        <dbReference type="RuleBase" id="RU000304"/>
    </source>
</evidence>
<keyword evidence="6 11" id="KW-0547">Nucleotide-binding</keyword>
<dbReference type="AlphaFoldDB" id="A0A438J500"/>
<dbReference type="Gene3D" id="3.30.200.20">
    <property type="entry name" value="Phosphorylase Kinase, domain 1"/>
    <property type="match status" value="1"/>
</dbReference>
<dbReference type="PANTHER" id="PTHR47985">
    <property type="entry name" value="OS07G0668900 PROTEIN"/>
    <property type="match status" value="1"/>
</dbReference>
<keyword evidence="10" id="KW-0449">Lipoprotein</keyword>